<evidence type="ECO:0000256" key="1">
    <source>
        <dbReference type="SAM" id="SignalP"/>
    </source>
</evidence>
<feature type="chain" id="PRO_5002184824" evidence="1">
    <location>
        <begin position="30"/>
        <end position="784"/>
    </location>
</feature>
<protein>
    <submittedName>
        <fullName evidence="2">Hemagglutinin protein</fullName>
    </submittedName>
</protein>
<reference evidence="2 3" key="1">
    <citation type="journal article" date="2015" name="Genome Announc.">
        <title>Complete Genome Sequence of Steroid-Transforming Nocardioides simplex VKM Ac-2033D.</title>
        <authorList>
            <person name="Shtratnikova V.Y."/>
            <person name="Schelkunov M.I."/>
            <person name="Pekov Y.A."/>
            <person name="Fokina V.V."/>
            <person name="Logacheva M.D."/>
            <person name="Sokolov S.L."/>
            <person name="Bragin E.Y."/>
            <person name="Ashapkin V.V."/>
            <person name="Donova M.V."/>
        </authorList>
    </citation>
    <scope>NUCLEOTIDE SEQUENCE [LARGE SCALE GENOMIC DNA]</scope>
    <source>
        <strain evidence="2 3">VKM Ac-2033D</strain>
    </source>
</reference>
<dbReference type="Gene3D" id="2.60.40.2700">
    <property type="match status" value="6"/>
</dbReference>
<dbReference type="AlphaFoldDB" id="A0A0C5XHN9"/>
<dbReference type="OrthoDB" id="9779865at2"/>
<dbReference type="EMBL" id="CP009896">
    <property type="protein sequence ID" value="AJR18676.1"/>
    <property type="molecule type" value="Genomic_DNA"/>
</dbReference>
<proteinExistence type="predicted"/>
<dbReference type="HOGENOM" id="CLU_357465_0_0_11"/>
<name>A0A0C5XHN9_NOCSI</name>
<accession>A0A0C5XHN9</accession>
<keyword evidence="3" id="KW-1185">Reference proteome</keyword>
<organism evidence="2 3">
    <name type="scientific">Nocardioides simplex</name>
    <name type="common">Arthrobacter simplex</name>
    <dbReference type="NCBI Taxonomy" id="2045"/>
    <lineage>
        <taxon>Bacteria</taxon>
        <taxon>Bacillati</taxon>
        <taxon>Actinomycetota</taxon>
        <taxon>Actinomycetes</taxon>
        <taxon>Propionibacteriales</taxon>
        <taxon>Nocardioidaceae</taxon>
        <taxon>Pimelobacter</taxon>
    </lineage>
</organism>
<sequence length="784" mass="79484">MNMKLMSRALVALALGASALLLPPSAAQAAPAAPTAEPSIQLKAVAAGNVPLENVRWNIFKKDPVSGTWDQGIQAGPLLTGPDGSMSWNVAAGATYKVCFYDDDYDYNTRAVRYADRCWDGAATQATATEWTPTAQQPTLTGSVTLPSAGSSLTVGHPWVDGSAKVGVPLTVRPGVWGPEGVALTYQWITLDGGVRTPIAGATGTTFTPTAAQAGKTVMVDVTGTLAGYRTAMSRRLVGKVGGTTPTMTGTLAIQGTPMPGNTLTIKPGLSFAPAGTDPMATWYVNGKPVGGSTDLANSSLVVTNAMAGAPVELRVIAYNWDCCDSQLYASAQTTIGGGVTTSPKPTVSGSAVVGSTLTAQAGTWAPGGVTLAYQWLRDGAPIANATSATYALAEADRGKKITVKVTGTLAGGYPPVARTSDPTATVQGVLAQGTPTIAGQPVVGQTLTATPGTWTPTPAFAYEWFAGGTKITGATGATYQPVAADRGKAITVTVTGTLSGYQSASRTSAATGLVQGVLTSATPTISGDVVVGGTLTANAGAWGPTGVALTYQWLRDDAPIGGATAPTYVLTDADAGKAVTVKVTGTLSGYVTTSRTSLAAGAVLAPFAAAPAPTVSGRTTVGQTLTAGTGSWDPAPAFGYQWLRSGSPIAGATGATYRLSAADAGTRISVRVTGTLDGYVTTAMTSAPTATVTGTFTSAPVPRISGKAKVGKKLTAKPGAWAPTATVRYQWLRNGKVIKGATRATYRLAKADRGKRVSVRVTGTRTGYVTVVKTSAATKKVAR</sequence>
<dbReference type="STRING" id="2045.KR76_21750"/>
<dbReference type="GeneID" id="96612645"/>
<dbReference type="RefSeq" id="WP_052138961.1">
    <property type="nucleotide sequence ID" value="NZ_BJMC01000011.1"/>
</dbReference>
<evidence type="ECO:0000313" key="3">
    <source>
        <dbReference type="Proteomes" id="UP000030300"/>
    </source>
</evidence>
<gene>
    <name evidence="2" type="ORF">KR76_21750</name>
</gene>
<dbReference type="Proteomes" id="UP000030300">
    <property type="component" value="Chromosome"/>
</dbReference>
<keyword evidence="1" id="KW-0732">Signal</keyword>
<dbReference type="KEGG" id="psim:KR76_21750"/>
<feature type="signal peptide" evidence="1">
    <location>
        <begin position="1"/>
        <end position="29"/>
    </location>
</feature>
<evidence type="ECO:0000313" key="2">
    <source>
        <dbReference type="EMBL" id="AJR18676.1"/>
    </source>
</evidence>